<evidence type="ECO:0000256" key="6">
    <source>
        <dbReference type="ARBA" id="ARBA00022962"/>
    </source>
</evidence>
<keyword evidence="5 7" id="KW-0460">Magnesium</keyword>
<dbReference type="PANTHER" id="PTHR43873:SF1">
    <property type="entry name" value="COBYRINATE A,C-DIAMIDE SYNTHASE"/>
    <property type="match status" value="1"/>
</dbReference>
<dbReference type="InterPro" id="IPR029062">
    <property type="entry name" value="Class_I_gatase-like"/>
</dbReference>
<keyword evidence="11" id="KW-1185">Reference proteome</keyword>
<feature type="domain" description="CobB/CobQ-like glutamine amidotransferase" evidence="9">
    <location>
        <begin position="259"/>
        <end position="446"/>
    </location>
</feature>
<keyword evidence="3 7" id="KW-0547">Nucleotide-binding</keyword>
<comment type="similarity">
    <text evidence="7">Belongs to the CobB/CbiA family.</text>
</comment>
<dbReference type="InterPro" id="IPR002586">
    <property type="entry name" value="CobQ/CobB/MinD/ParA_Nub-bd_dom"/>
</dbReference>
<feature type="domain" description="CobQ/CobB/MinD/ParA nucleotide binding" evidence="8">
    <location>
        <begin position="11"/>
        <end position="192"/>
    </location>
</feature>
<sequence length="472" mass="50805">MTPASTIPRLLVAAPNSGSGKTTVVCALLAALKKRGLSLTAFKSGPDYIDPMFHRRVLDTPSYNLDLFLFGRGEKGAKAARQLLVDHGERSDLVLLEGAMGYYDGVGTGHEASAYDVAAATDTPVVLVVDGRGAGLTLGAGLKGLADFYKDSRVAGFIVNRVKPMVYAHFKAAWETASGLKALGALPDMPDCAFTSRHLGLVTAGEITNLQAIMERLSEAAEQHIDLDGLLSLARSASPLTERKLSKEGAGTSEQKAVIAVARDETFCFYYEDSLDVLRRCGAELVFFSPLHDRALPPCDGLYLGGGYPELYAKDLETNGGLRSQIRQALQGGLPCFAECGGFMYLHQAFRGDDGTRYAWVGAVPGETFMTTSLQHFGYVTLQAERDNLLCEAGGTIPAHEFHYSKSSSEGDAFTAYKAGSQRSWSGGIASENLAASYLHLHFLGNPAWARRFVRACQAYSQSVHRDTFGKD</sequence>
<name>A0ABT1STN5_9FIRM</name>
<dbReference type="InterPro" id="IPR004484">
    <property type="entry name" value="CbiA/CobB_synth"/>
</dbReference>
<keyword evidence="6 7" id="KW-0315">Glutamine amidotransferase</keyword>
<dbReference type="HAMAP" id="MF_00027">
    <property type="entry name" value="CobB_CbiA"/>
    <property type="match status" value="1"/>
</dbReference>
<evidence type="ECO:0000256" key="7">
    <source>
        <dbReference type="HAMAP-Rule" id="MF_00027"/>
    </source>
</evidence>
<evidence type="ECO:0000313" key="10">
    <source>
        <dbReference type="EMBL" id="MCQ5343174.1"/>
    </source>
</evidence>
<keyword evidence="2 7" id="KW-0436">Ligase</keyword>
<dbReference type="Pfam" id="PF07685">
    <property type="entry name" value="GATase_3"/>
    <property type="match status" value="1"/>
</dbReference>
<dbReference type="Gene3D" id="3.40.50.300">
    <property type="entry name" value="P-loop containing nucleotide triphosphate hydrolases"/>
    <property type="match status" value="1"/>
</dbReference>
<evidence type="ECO:0000259" key="9">
    <source>
        <dbReference type="Pfam" id="PF07685"/>
    </source>
</evidence>
<comment type="caution">
    <text evidence="10">The sequence shown here is derived from an EMBL/GenBank/DDBJ whole genome shotgun (WGS) entry which is preliminary data.</text>
</comment>
<comment type="cofactor">
    <cofactor evidence="1 7">
        <name>Mg(2+)</name>
        <dbReference type="ChEBI" id="CHEBI:18420"/>
    </cofactor>
</comment>
<comment type="domain">
    <text evidence="7">Comprises of two domains. The C-terminal domain contains the binding site for glutamine and catalyzes the hydrolysis of this substrate to glutamate and ammonia. The N-terminal domain is anticipated to bind ATP and cobyrinate and catalyzes the ultimate synthesis of the diamide product. The ammonia produced via the glutaminase domain is probably translocated to the adjacent domain via a molecular tunnel, where it reacts with an activated intermediate.</text>
</comment>
<organism evidence="10 11">
    <name type="scientific">Megasphaera massiliensis</name>
    <dbReference type="NCBI Taxonomy" id="1232428"/>
    <lineage>
        <taxon>Bacteria</taxon>
        <taxon>Bacillati</taxon>
        <taxon>Bacillota</taxon>
        <taxon>Negativicutes</taxon>
        <taxon>Veillonellales</taxon>
        <taxon>Veillonellaceae</taxon>
        <taxon>Megasphaera</taxon>
    </lineage>
</organism>
<keyword evidence="4 7" id="KW-0067">ATP-binding</keyword>
<gene>
    <name evidence="7" type="primary">cbiA</name>
    <name evidence="10" type="ORF">NE675_09105</name>
</gene>
<evidence type="ECO:0000256" key="4">
    <source>
        <dbReference type="ARBA" id="ARBA00022840"/>
    </source>
</evidence>
<dbReference type="Pfam" id="PF01656">
    <property type="entry name" value="CbiA"/>
    <property type="match status" value="1"/>
</dbReference>
<dbReference type="PROSITE" id="PS51274">
    <property type="entry name" value="GATASE_COBBQ"/>
    <property type="match status" value="1"/>
</dbReference>
<dbReference type="PANTHER" id="PTHR43873">
    <property type="entry name" value="COBYRINATE A,C-DIAMIDE SYNTHASE"/>
    <property type="match status" value="1"/>
</dbReference>
<dbReference type="RefSeq" id="WP_072272067.1">
    <property type="nucleotide sequence ID" value="NZ_JAJCIO010000014.1"/>
</dbReference>
<evidence type="ECO:0000259" key="8">
    <source>
        <dbReference type="Pfam" id="PF01656"/>
    </source>
</evidence>
<comment type="pathway">
    <text evidence="7">Cofactor biosynthesis; adenosylcobalamin biosynthesis; cob(II)yrinate a,c-diamide from sirohydrochlorin (anaerobic route): step 10/10.</text>
</comment>
<comment type="catalytic activity">
    <reaction evidence="7">
        <text>cob(II)yrinate + 2 L-glutamine + 2 ATP + 2 H2O = cob(II)yrinate a,c diamide + 2 L-glutamate + 2 ADP + 2 phosphate + 2 H(+)</text>
        <dbReference type="Rhea" id="RHEA:26289"/>
        <dbReference type="ChEBI" id="CHEBI:15377"/>
        <dbReference type="ChEBI" id="CHEBI:15378"/>
        <dbReference type="ChEBI" id="CHEBI:29985"/>
        <dbReference type="ChEBI" id="CHEBI:30616"/>
        <dbReference type="ChEBI" id="CHEBI:43474"/>
        <dbReference type="ChEBI" id="CHEBI:58359"/>
        <dbReference type="ChEBI" id="CHEBI:58537"/>
        <dbReference type="ChEBI" id="CHEBI:58894"/>
        <dbReference type="ChEBI" id="CHEBI:456216"/>
        <dbReference type="EC" id="6.3.5.11"/>
    </reaction>
</comment>
<dbReference type="InterPro" id="IPR027417">
    <property type="entry name" value="P-loop_NTPase"/>
</dbReference>
<evidence type="ECO:0000256" key="1">
    <source>
        <dbReference type="ARBA" id="ARBA00001946"/>
    </source>
</evidence>
<proteinExistence type="inferred from homology"/>
<accession>A0ABT1STN5</accession>
<evidence type="ECO:0000256" key="3">
    <source>
        <dbReference type="ARBA" id="ARBA00022741"/>
    </source>
</evidence>
<evidence type="ECO:0000256" key="5">
    <source>
        <dbReference type="ARBA" id="ARBA00022842"/>
    </source>
</evidence>
<feature type="site" description="Increases nucleophilicity of active site Cys" evidence="7">
    <location>
        <position position="440"/>
    </location>
</feature>
<dbReference type="NCBIfam" id="TIGR00379">
    <property type="entry name" value="cobB"/>
    <property type="match status" value="1"/>
</dbReference>
<dbReference type="NCBIfam" id="NF002204">
    <property type="entry name" value="PRK01077.1"/>
    <property type="match status" value="1"/>
</dbReference>
<dbReference type="Gene3D" id="3.40.50.880">
    <property type="match status" value="1"/>
</dbReference>
<dbReference type="EC" id="6.3.5.11" evidence="7"/>
<evidence type="ECO:0000313" key="11">
    <source>
        <dbReference type="Proteomes" id="UP001206692"/>
    </source>
</evidence>
<feature type="active site" description="Nucleophile" evidence="7">
    <location>
        <position position="340"/>
    </location>
</feature>
<dbReference type="EMBL" id="JANGEW010000017">
    <property type="protein sequence ID" value="MCQ5343174.1"/>
    <property type="molecule type" value="Genomic_DNA"/>
</dbReference>
<dbReference type="CDD" id="cd03130">
    <property type="entry name" value="GATase1_CobB"/>
    <property type="match status" value="1"/>
</dbReference>
<dbReference type="Proteomes" id="UP001206692">
    <property type="component" value="Unassembled WGS sequence"/>
</dbReference>
<protein>
    <recommendedName>
        <fullName evidence="7">Cobyrinate a,c-diamide synthase</fullName>
        <ecNumber evidence="7">6.3.5.11</ecNumber>
    </recommendedName>
    <alternativeName>
        <fullName evidence="7">Cobyrinic acid a,c-diamide synthetase</fullName>
    </alternativeName>
</protein>
<dbReference type="SUPFAM" id="SSF52540">
    <property type="entry name" value="P-loop containing nucleoside triphosphate hydrolases"/>
    <property type="match status" value="1"/>
</dbReference>
<keyword evidence="7" id="KW-0169">Cobalamin biosynthesis</keyword>
<dbReference type="InterPro" id="IPR011698">
    <property type="entry name" value="GATase_3"/>
</dbReference>
<comment type="function">
    <text evidence="7">Catalyzes the ATP-dependent amidation of the two carboxylate groups at positions a and c of cobyrinate, using either L-glutamine or ammonia as the nitrogen source.</text>
</comment>
<dbReference type="SUPFAM" id="SSF52317">
    <property type="entry name" value="Class I glutamine amidotransferase-like"/>
    <property type="match status" value="1"/>
</dbReference>
<reference evidence="10 11" key="1">
    <citation type="submission" date="2022-06" db="EMBL/GenBank/DDBJ databases">
        <title>Isolation of gut microbiota from human fecal samples.</title>
        <authorList>
            <person name="Pamer E.G."/>
            <person name="Barat B."/>
            <person name="Waligurski E."/>
            <person name="Medina S."/>
            <person name="Paddock L."/>
            <person name="Mostad J."/>
        </authorList>
    </citation>
    <scope>NUCLEOTIDE SEQUENCE [LARGE SCALE GENOMIC DNA]</scope>
    <source>
        <strain evidence="10 11">DFI.1.1</strain>
    </source>
</reference>
<comment type="miscellaneous">
    <text evidence="7">The a and c carboxylates of cobyrinate are activated for nucleophilic attack via formation of a phosphorylated intermediate by ATP. CbiA catalyzes first the amidation of the c-carboxylate, and then that of the a-carboxylate.</text>
</comment>
<evidence type="ECO:0000256" key="2">
    <source>
        <dbReference type="ARBA" id="ARBA00022598"/>
    </source>
</evidence>